<dbReference type="PANTHER" id="PTHR46072:SF11">
    <property type="entry name" value="AMIDASE-RELATED"/>
    <property type="match status" value="1"/>
</dbReference>
<dbReference type="PANTHER" id="PTHR46072">
    <property type="entry name" value="AMIDASE-RELATED-RELATED"/>
    <property type="match status" value="1"/>
</dbReference>
<dbReference type="InterPro" id="IPR020556">
    <property type="entry name" value="Amidase_CS"/>
</dbReference>
<dbReference type="EC" id="3.5.1.4" evidence="3"/>
<organism evidence="8 9">
    <name type="scientific">Lecanosticta acicola</name>
    <dbReference type="NCBI Taxonomy" id="111012"/>
    <lineage>
        <taxon>Eukaryota</taxon>
        <taxon>Fungi</taxon>
        <taxon>Dikarya</taxon>
        <taxon>Ascomycota</taxon>
        <taxon>Pezizomycotina</taxon>
        <taxon>Dothideomycetes</taxon>
        <taxon>Dothideomycetidae</taxon>
        <taxon>Mycosphaerellales</taxon>
        <taxon>Mycosphaerellaceae</taxon>
        <taxon>Lecanosticta</taxon>
    </lineage>
</organism>
<feature type="active site" description="Charge relay system" evidence="5">
    <location>
        <position position="211"/>
    </location>
</feature>
<dbReference type="InterPro" id="IPR036928">
    <property type="entry name" value="AS_sf"/>
</dbReference>
<evidence type="ECO:0000313" key="9">
    <source>
        <dbReference type="Proteomes" id="UP001296104"/>
    </source>
</evidence>
<sequence length="540" mass="59118">MGSTSNDWQEISNRAQQKVWSDIPAEWKLPTDRLPGDEVRDVTNFPAQSGLLSKLEIEITDSFAVEIVERIAKGEWKAEDVARAFCKRAAIAHQLTNCLTVIMFDDAIQRAKELDAEFARTGRVTGPLHGLPVSLKDNFNIPGFPSSVGFCSWAEEIMEEESTIVTTLRNLGAVAYVKTNVPTAMMIAETVNNCYGRTTNPLNRATTSGGSSGGESALIALRGSPLGVGTDIGGSLRIPAACTGIYTLRPSYGRFPHFDARSGLAGQEAVASVHGPMGRSVADIRLFAEHVTNTSPWLQDPKCIPSLSWREVQIPPKPKIAVLWDNGLVTPHAPVTRALRETVSKLHSKGYDLIDWPATDHAEAVDLLATFFLADGGLSIREILAPTGEPFRPEMQPYEEATELGVHALWKAQKQRTALQKRYLDRMESSGIDAILGPTTPYAGAPKSGEFKHVGYTGVFNILDYSSVSFPVPDVFVDEEKDGGAVQVEGQFYGEVDEEAQRAFDVEVQNGLPISLQLTGKRLEEEKILRLTEQVVRDLR</sequence>
<evidence type="ECO:0000256" key="5">
    <source>
        <dbReference type="PIRSR" id="PIRSR001221-1"/>
    </source>
</evidence>
<comment type="catalytic activity">
    <reaction evidence="1">
        <text>a monocarboxylic acid amide + H2O = a monocarboxylate + NH4(+)</text>
        <dbReference type="Rhea" id="RHEA:12020"/>
        <dbReference type="ChEBI" id="CHEBI:15377"/>
        <dbReference type="ChEBI" id="CHEBI:28938"/>
        <dbReference type="ChEBI" id="CHEBI:35757"/>
        <dbReference type="ChEBI" id="CHEBI:83628"/>
        <dbReference type="EC" id="3.5.1.4"/>
    </reaction>
</comment>
<dbReference type="AlphaFoldDB" id="A0AAI8YZ28"/>
<dbReference type="Proteomes" id="UP001296104">
    <property type="component" value="Unassembled WGS sequence"/>
</dbReference>
<dbReference type="PROSITE" id="PS00571">
    <property type="entry name" value="AMIDASES"/>
    <property type="match status" value="1"/>
</dbReference>
<comment type="similarity">
    <text evidence="2">Belongs to the amidase family.</text>
</comment>
<evidence type="ECO:0000256" key="1">
    <source>
        <dbReference type="ARBA" id="ARBA00001311"/>
    </source>
</evidence>
<keyword evidence="9" id="KW-1185">Reference proteome</keyword>
<dbReference type="GO" id="GO:0004040">
    <property type="term" value="F:amidase activity"/>
    <property type="evidence" value="ECO:0007669"/>
    <property type="project" value="UniProtKB-EC"/>
</dbReference>
<feature type="binding site" evidence="6">
    <location>
        <begin position="232"/>
        <end position="235"/>
    </location>
    <ligand>
        <name>substrate</name>
    </ligand>
</feature>
<evidence type="ECO:0000256" key="4">
    <source>
        <dbReference type="ARBA" id="ARBA00022801"/>
    </source>
</evidence>
<dbReference type="SUPFAM" id="SSF75304">
    <property type="entry name" value="Amidase signature (AS) enzymes"/>
    <property type="match status" value="1"/>
</dbReference>
<keyword evidence="4" id="KW-0378">Hydrolase</keyword>
<feature type="binding site" evidence="6">
    <location>
        <position position="185"/>
    </location>
    <ligand>
        <name>substrate</name>
    </ligand>
</feature>
<evidence type="ECO:0000256" key="3">
    <source>
        <dbReference type="ARBA" id="ARBA00012922"/>
    </source>
</evidence>
<evidence type="ECO:0000256" key="2">
    <source>
        <dbReference type="ARBA" id="ARBA00009199"/>
    </source>
</evidence>
<feature type="binding site" evidence="6">
    <location>
        <position position="211"/>
    </location>
    <ligand>
        <name>substrate</name>
    </ligand>
</feature>
<evidence type="ECO:0000259" key="7">
    <source>
        <dbReference type="Pfam" id="PF01425"/>
    </source>
</evidence>
<feature type="active site" description="Charge relay system" evidence="5">
    <location>
        <position position="136"/>
    </location>
</feature>
<dbReference type="Pfam" id="PF01425">
    <property type="entry name" value="Amidase"/>
    <property type="match status" value="1"/>
</dbReference>
<dbReference type="InterPro" id="IPR023631">
    <property type="entry name" value="Amidase_dom"/>
</dbReference>
<protein>
    <recommendedName>
        <fullName evidence="3">amidase</fullName>
        <ecNumber evidence="3">3.5.1.4</ecNumber>
    </recommendedName>
</protein>
<dbReference type="EMBL" id="CAVMBE010000026">
    <property type="protein sequence ID" value="CAK4017654.1"/>
    <property type="molecule type" value="Genomic_DNA"/>
</dbReference>
<reference evidence="8" key="1">
    <citation type="submission" date="2023-11" db="EMBL/GenBank/DDBJ databases">
        <authorList>
            <person name="Alioto T."/>
            <person name="Alioto T."/>
            <person name="Gomez Garrido J."/>
        </authorList>
    </citation>
    <scope>NUCLEOTIDE SEQUENCE</scope>
</reference>
<feature type="active site" description="Acyl-ester intermediate" evidence="5">
    <location>
        <position position="235"/>
    </location>
</feature>
<name>A0AAI8YZ28_9PEZI</name>
<gene>
    <name evidence="8" type="ORF">LECACI_7A004634</name>
</gene>
<evidence type="ECO:0000256" key="6">
    <source>
        <dbReference type="PIRSR" id="PIRSR001221-2"/>
    </source>
</evidence>
<dbReference type="PIRSF" id="PIRSF001221">
    <property type="entry name" value="Amidase_fungi"/>
    <property type="match status" value="1"/>
</dbReference>
<accession>A0AAI8YZ28</accession>
<dbReference type="Gene3D" id="3.90.1300.10">
    <property type="entry name" value="Amidase signature (AS) domain"/>
    <property type="match status" value="1"/>
</dbReference>
<evidence type="ECO:0000313" key="8">
    <source>
        <dbReference type="EMBL" id="CAK4017654.1"/>
    </source>
</evidence>
<feature type="domain" description="Amidase" evidence="7">
    <location>
        <begin position="81"/>
        <end position="529"/>
    </location>
</feature>
<proteinExistence type="inferred from homology"/>
<comment type="caution">
    <text evidence="8">The sequence shown here is derived from an EMBL/GenBank/DDBJ whole genome shotgun (WGS) entry which is preliminary data.</text>
</comment>